<keyword evidence="2" id="KW-0812">Transmembrane</keyword>
<protein>
    <submittedName>
        <fullName evidence="3">Uncharacterized protein</fullName>
    </submittedName>
</protein>
<dbReference type="Proteomes" id="UP000265882">
    <property type="component" value="Unassembled WGS sequence"/>
</dbReference>
<dbReference type="AlphaFoldDB" id="A0A3A4N1D4"/>
<feature type="non-terminal residue" evidence="3">
    <location>
        <position position="1"/>
    </location>
</feature>
<keyword evidence="2" id="KW-0472">Membrane</keyword>
<keyword evidence="2" id="KW-1133">Transmembrane helix</keyword>
<evidence type="ECO:0000256" key="2">
    <source>
        <dbReference type="SAM" id="Phobius"/>
    </source>
</evidence>
<evidence type="ECO:0000313" key="4">
    <source>
        <dbReference type="Proteomes" id="UP000265882"/>
    </source>
</evidence>
<evidence type="ECO:0000256" key="1">
    <source>
        <dbReference type="SAM" id="MobiDB-lite"/>
    </source>
</evidence>
<feature type="region of interest" description="Disordered" evidence="1">
    <location>
        <begin position="57"/>
        <end position="94"/>
    </location>
</feature>
<accession>A0A3A4N1D4</accession>
<name>A0A3A4N1D4_ABYX5</name>
<proteinExistence type="predicted"/>
<comment type="caution">
    <text evidence="3">The sequence shown here is derived from an EMBL/GenBank/DDBJ whole genome shotgun (WGS) entry which is preliminary data.</text>
</comment>
<dbReference type="EMBL" id="QZKU01000130">
    <property type="protein sequence ID" value="RJP15957.1"/>
    <property type="molecule type" value="Genomic_DNA"/>
</dbReference>
<gene>
    <name evidence="3" type="ORF">C4520_19680</name>
</gene>
<organism evidence="3 4">
    <name type="scientific">Abyssobacteria bacterium (strain SURF_5)</name>
    <dbReference type="NCBI Taxonomy" id="2093360"/>
    <lineage>
        <taxon>Bacteria</taxon>
        <taxon>Pseudomonadati</taxon>
        <taxon>Candidatus Hydrogenedentota</taxon>
        <taxon>Candidatus Abyssobacteria</taxon>
    </lineage>
</organism>
<reference evidence="3 4" key="1">
    <citation type="journal article" date="2017" name="ISME J.">
        <title>Energy and carbon metabolisms in a deep terrestrial subsurface fluid microbial community.</title>
        <authorList>
            <person name="Momper L."/>
            <person name="Jungbluth S.P."/>
            <person name="Lee M.D."/>
            <person name="Amend J.P."/>
        </authorList>
    </citation>
    <scope>NUCLEOTIDE SEQUENCE [LARGE SCALE GENOMIC DNA]</scope>
    <source>
        <strain evidence="3">SURF_5</strain>
    </source>
</reference>
<evidence type="ECO:0000313" key="3">
    <source>
        <dbReference type="EMBL" id="RJP15957.1"/>
    </source>
</evidence>
<feature type="transmembrane region" description="Helical" evidence="2">
    <location>
        <begin position="12"/>
        <end position="33"/>
    </location>
</feature>
<sequence>CFATFRTSMIRLFFFFIGCGYAAPCASVFICGFKNSNNSWNSWSEISSRFNVQGSKSEEIEAGNSPQSTGRQKKKAGESSKAICNRRGAEVAKI</sequence>